<evidence type="ECO:0000256" key="1">
    <source>
        <dbReference type="ARBA" id="ARBA00004141"/>
    </source>
</evidence>
<protein>
    <submittedName>
        <fullName evidence="7">TM2 domain-containing protein</fullName>
    </submittedName>
</protein>
<evidence type="ECO:0000256" key="5">
    <source>
        <dbReference type="SAM" id="Phobius"/>
    </source>
</evidence>
<keyword evidence="8" id="KW-1185">Reference proteome</keyword>
<dbReference type="Pfam" id="PF05154">
    <property type="entry name" value="TM2"/>
    <property type="match status" value="1"/>
</dbReference>
<proteinExistence type="predicted"/>
<gene>
    <name evidence="7" type="ORF">K3248_06355</name>
</gene>
<sequence length="115" mass="12740">MRDWLGNKTPRIGDSVDFVCEGDSIKSVVPLLDTLLLNERQSQHSQILLAFASFFVGALGIHRFMVGKVGTGLVMLLLTLTIFLTPITAIWAFIDFIMILTGSFTDKDGHRVKNS</sequence>
<reference evidence="7 8" key="1">
    <citation type="submission" date="2021-08" db="EMBL/GenBank/DDBJ databases">
        <title>Bartonella raoulti 094 sp. nov.</title>
        <authorList>
            <person name="Zgheib R."/>
            <person name="Hammoud A."/>
        </authorList>
    </citation>
    <scope>NUCLEOTIDE SEQUENCE [LARGE SCALE GENOMIC DNA]</scope>
    <source>
        <strain evidence="7 8">094</strain>
    </source>
</reference>
<keyword evidence="3 5" id="KW-1133">Transmembrane helix</keyword>
<organism evidence="7 8">
    <name type="scientific">Bartonella raoultii</name>
    <dbReference type="NCBI Taxonomy" id="1457020"/>
    <lineage>
        <taxon>Bacteria</taxon>
        <taxon>Pseudomonadati</taxon>
        <taxon>Pseudomonadota</taxon>
        <taxon>Alphaproteobacteria</taxon>
        <taxon>Hyphomicrobiales</taxon>
        <taxon>Bartonellaceae</taxon>
        <taxon>Bartonella</taxon>
    </lineage>
</organism>
<feature type="transmembrane region" description="Helical" evidence="5">
    <location>
        <begin position="47"/>
        <end position="66"/>
    </location>
</feature>
<name>A0ABS7I6Y7_9HYPH</name>
<accession>A0ABS7I6Y7</accession>
<evidence type="ECO:0000256" key="4">
    <source>
        <dbReference type="ARBA" id="ARBA00023136"/>
    </source>
</evidence>
<comment type="subcellular location">
    <subcellularLocation>
        <location evidence="1">Membrane</location>
        <topology evidence="1">Multi-pass membrane protein</topology>
    </subcellularLocation>
</comment>
<evidence type="ECO:0000256" key="2">
    <source>
        <dbReference type="ARBA" id="ARBA00022692"/>
    </source>
</evidence>
<dbReference type="RefSeq" id="WP_220717637.1">
    <property type="nucleotide sequence ID" value="NZ_JAIFRO010000006.1"/>
</dbReference>
<dbReference type="InterPro" id="IPR007829">
    <property type="entry name" value="TM2"/>
</dbReference>
<feature type="domain" description="TM2" evidence="6">
    <location>
        <begin position="43"/>
        <end position="97"/>
    </location>
</feature>
<keyword evidence="2 5" id="KW-0812">Transmembrane</keyword>
<evidence type="ECO:0000259" key="6">
    <source>
        <dbReference type="Pfam" id="PF05154"/>
    </source>
</evidence>
<evidence type="ECO:0000313" key="7">
    <source>
        <dbReference type="EMBL" id="MBX4336212.1"/>
    </source>
</evidence>
<comment type="caution">
    <text evidence="7">The sequence shown here is derived from an EMBL/GenBank/DDBJ whole genome shotgun (WGS) entry which is preliminary data.</text>
</comment>
<dbReference type="Proteomes" id="UP000746918">
    <property type="component" value="Unassembled WGS sequence"/>
</dbReference>
<keyword evidence="4 5" id="KW-0472">Membrane</keyword>
<feature type="transmembrane region" description="Helical" evidence="5">
    <location>
        <begin position="72"/>
        <end position="94"/>
    </location>
</feature>
<evidence type="ECO:0000256" key="3">
    <source>
        <dbReference type="ARBA" id="ARBA00022989"/>
    </source>
</evidence>
<evidence type="ECO:0000313" key="8">
    <source>
        <dbReference type="Proteomes" id="UP000746918"/>
    </source>
</evidence>
<dbReference type="EMBL" id="JAIFRO010000006">
    <property type="protein sequence ID" value="MBX4336212.1"/>
    <property type="molecule type" value="Genomic_DNA"/>
</dbReference>